<reference evidence="5" key="1">
    <citation type="submission" date="2023-07" db="EMBL/GenBank/DDBJ databases">
        <title>Genome content predicts the carbon catabolic preferences of heterotrophic bacteria.</title>
        <authorList>
            <person name="Gralka M."/>
        </authorList>
    </citation>
    <scope>NUCLEOTIDE SEQUENCE</scope>
    <source>
        <strain evidence="5">4G09</strain>
    </source>
</reference>
<keyword evidence="3" id="KW-0804">Transcription</keyword>
<organism evidence="5 6">
    <name type="scientific">Pseudoalteromonas marina</name>
    <dbReference type="NCBI Taxonomy" id="267375"/>
    <lineage>
        <taxon>Bacteria</taxon>
        <taxon>Pseudomonadati</taxon>
        <taxon>Pseudomonadota</taxon>
        <taxon>Gammaproteobacteria</taxon>
        <taxon>Alteromonadales</taxon>
        <taxon>Pseudoalteromonadaceae</taxon>
        <taxon>Pseudoalteromonas</taxon>
    </lineage>
</organism>
<evidence type="ECO:0000256" key="2">
    <source>
        <dbReference type="ARBA" id="ARBA00023125"/>
    </source>
</evidence>
<dbReference type="PANTHER" id="PTHR47894:SF1">
    <property type="entry name" value="HTH-TYPE TRANSCRIPTIONAL REGULATOR VQSM"/>
    <property type="match status" value="1"/>
</dbReference>
<dbReference type="Pfam" id="PF12833">
    <property type="entry name" value="HTH_18"/>
    <property type="match status" value="1"/>
</dbReference>
<dbReference type="PANTHER" id="PTHR47894">
    <property type="entry name" value="HTH-TYPE TRANSCRIPTIONAL REGULATOR GADX"/>
    <property type="match status" value="1"/>
</dbReference>
<name>A0ABT9F8M9_9GAMM</name>
<sequence>MQTIADHYFSSILDYLQSQGLNNEDALKAINFTEFSNRTKQQLSPRISLKSYNALLNYAQNTLKDPLFGFRLGQHIRTADYGVLGYLVESSNGLGNAIQALLNYDRLVANIGKAQFEQQKSQATIRWFPHAQCNEQVVLRNMTAWVSVVRQLLNNELSPTQVSFQYHFTQPQINTLATWFNCPILTNAKHNEICFPSSYLNLNFKTDNAAIYLALKQVSDQQLSHFTNQQNITENVSQILMAKLDLQNCTLIRTANALSMTPRTLQRHLKLHGTTFALMLENERKRRINELPNKPNLAQLALLLGFKDQSSFNRAFKRWYSCSPLEYFKTNTG</sequence>
<proteinExistence type="predicted"/>
<dbReference type="SMART" id="SM00342">
    <property type="entry name" value="HTH_ARAC"/>
    <property type="match status" value="1"/>
</dbReference>
<dbReference type="EMBL" id="JAUYVT010000001">
    <property type="protein sequence ID" value="MDP2563137.1"/>
    <property type="molecule type" value="Genomic_DNA"/>
</dbReference>
<evidence type="ECO:0000256" key="1">
    <source>
        <dbReference type="ARBA" id="ARBA00023015"/>
    </source>
</evidence>
<dbReference type="InterPro" id="IPR018060">
    <property type="entry name" value="HTH_AraC"/>
</dbReference>
<comment type="caution">
    <text evidence="5">The sequence shown here is derived from an EMBL/GenBank/DDBJ whole genome shotgun (WGS) entry which is preliminary data.</text>
</comment>
<dbReference type="Proteomes" id="UP001177212">
    <property type="component" value="Unassembled WGS sequence"/>
</dbReference>
<feature type="domain" description="HTH araC/xylS-type" evidence="4">
    <location>
        <begin position="234"/>
        <end position="330"/>
    </location>
</feature>
<protein>
    <submittedName>
        <fullName evidence="5">AraC family transcriptional regulator ligand-binding domain-containing protein</fullName>
    </submittedName>
</protein>
<keyword evidence="2" id="KW-0238">DNA-binding</keyword>
<evidence type="ECO:0000256" key="3">
    <source>
        <dbReference type="ARBA" id="ARBA00023163"/>
    </source>
</evidence>
<gene>
    <name evidence="5" type="ORF">Q8W34_00720</name>
</gene>
<keyword evidence="1" id="KW-0805">Transcription regulation</keyword>
<accession>A0ABT9F8M9</accession>
<keyword evidence="6" id="KW-1185">Reference proteome</keyword>
<dbReference type="PROSITE" id="PS01124">
    <property type="entry name" value="HTH_ARAC_FAMILY_2"/>
    <property type="match status" value="1"/>
</dbReference>
<dbReference type="InterPro" id="IPR032687">
    <property type="entry name" value="AraC-type_N"/>
</dbReference>
<evidence type="ECO:0000313" key="6">
    <source>
        <dbReference type="Proteomes" id="UP001177212"/>
    </source>
</evidence>
<dbReference type="RefSeq" id="WP_305470750.1">
    <property type="nucleotide sequence ID" value="NZ_JAUYVT010000001.1"/>
</dbReference>
<evidence type="ECO:0000313" key="5">
    <source>
        <dbReference type="EMBL" id="MDP2563137.1"/>
    </source>
</evidence>
<evidence type="ECO:0000259" key="4">
    <source>
        <dbReference type="PROSITE" id="PS01124"/>
    </source>
</evidence>
<dbReference type="SUPFAM" id="SSF46689">
    <property type="entry name" value="Homeodomain-like"/>
    <property type="match status" value="1"/>
</dbReference>
<dbReference type="Gene3D" id="1.10.10.60">
    <property type="entry name" value="Homeodomain-like"/>
    <property type="match status" value="1"/>
</dbReference>
<dbReference type="InterPro" id="IPR009057">
    <property type="entry name" value="Homeodomain-like_sf"/>
</dbReference>
<dbReference type="Pfam" id="PF12625">
    <property type="entry name" value="Arabinose_bd"/>
    <property type="match status" value="1"/>
</dbReference>